<dbReference type="OrthoDB" id="9439903at2759"/>
<dbReference type="KEGG" id="amex:103033426"/>
<dbReference type="Pfam" id="PF00096">
    <property type="entry name" value="zf-C2H2"/>
    <property type="match status" value="7"/>
</dbReference>
<dbReference type="EMBL" id="JAICCE010000015">
    <property type="protein sequence ID" value="KAG9267342.1"/>
    <property type="molecule type" value="Genomic_DNA"/>
</dbReference>
<evidence type="ECO:0000313" key="19">
    <source>
        <dbReference type="Ensembl" id="ENSAMXP00005027827.1"/>
    </source>
</evidence>
<name>A0A8B9JXS5_ASTMX</name>
<evidence type="ECO:0000256" key="7">
    <source>
        <dbReference type="ARBA" id="ARBA00022737"/>
    </source>
</evidence>
<keyword evidence="7" id="KW-0677">Repeat</keyword>
<evidence type="ECO:0000259" key="16">
    <source>
        <dbReference type="PROSITE" id="PS50157"/>
    </source>
</evidence>
<dbReference type="GO" id="GO:0042054">
    <property type="term" value="F:histone methyltransferase activity"/>
    <property type="evidence" value="ECO:0007669"/>
    <property type="project" value="InterPro"/>
</dbReference>
<dbReference type="PANTHER" id="PTHR24409:SF331">
    <property type="entry name" value="ZINC FINGER PROTEIN 322A"/>
    <property type="match status" value="1"/>
</dbReference>
<keyword evidence="5" id="KW-0949">S-adenosyl-L-methionine</keyword>
<keyword evidence="13" id="KW-0539">Nucleus</keyword>
<dbReference type="Ensembl" id="ENSAMXT00005030573.1">
    <property type="protein sequence ID" value="ENSAMXP00005027827.1"/>
    <property type="gene ID" value="ENSAMXG00005013932.1"/>
</dbReference>
<comment type="similarity">
    <text evidence="2">Belongs to the krueppel C2H2-type zinc-finger protein family.</text>
</comment>
<dbReference type="Pfam" id="PF21549">
    <property type="entry name" value="PRDM2_PR"/>
    <property type="match status" value="1"/>
</dbReference>
<dbReference type="GO" id="GO:0005634">
    <property type="term" value="C:nucleus"/>
    <property type="evidence" value="ECO:0007669"/>
    <property type="project" value="UniProtKB-SubCell"/>
</dbReference>
<gene>
    <name evidence="19" type="primary">prdm9</name>
    <name evidence="18" type="synonym">PRDM9</name>
    <name evidence="18" type="ORF">AMEX_G18172</name>
</gene>
<dbReference type="GO" id="GO:0000977">
    <property type="term" value="F:RNA polymerase II transcription regulatory region sequence-specific DNA binding"/>
    <property type="evidence" value="ECO:0007669"/>
    <property type="project" value="TreeGrafter"/>
</dbReference>
<keyword evidence="4" id="KW-0808">Transferase</keyword>
<keyword evidence="6" id="KW-0479">Metal-binding</keyword>
<dbReference type="SMART" id="SM00355">
    <property type="entry name" value="ZnF_C2H2"/>
    <property type="match status" value="13"/>
</dbReference>
<evidence type="ECO:0000256" key="5">
    <source>
        <dbReference type="ARBA" id="ARBA00022691"/>
    </source>
</evidence>
<dbReference type="SUPFAM" id="SSF82199">
    <property type="entry name" value="SET domain"/>
    <property type="match status" value="1"/>
</dbReference>
<evidence type="ECO:0000256" key="10">
    <source>
        <dbReference type="ARBA" id="ARBA00023015"/>
    </source>
</evidence>
<dbReference type="GO" id="GO:0000981">
    <property type="term" value="F:DNA-binding transcription factor activity, RNA polymerase II-specific"/>
    <property type="evidence" value="ECO:0007669"/>
    <property type="project" value="TreeGrafter"/>
</dbReference>
<dbReference type="PANTHER" id="PTHR24409">
    <property type="entry name" value="ZINC FINGER PROTEIN 142"/>
    <property type="match status" value="1"/>
</dbReference>
<sequence>MENSPGLPPGDDHNVEIQGSVTVCSIEVETESQEETAFSDEQFYCESCHKPYVDQCEVHGPPVFTSDSYTLAGVPQRALLTLPQGLVIGRSTSPGAGLGVFNQGQALPAGMHFGPLDGEQTTKEKALESAFSWVICRGGDQYDYIDVERDTHSNWMRYVVCSHSEKEQNLVAFQQNGRILFRCCRPIPPGQELKVWYAEDYAKSLGITWDKIWDRKCTPLGRTDEEAQVFLCPYCQYSFPAAFYLHRHIRRSHPEESSHFSETQVLETTVLNLDQCLLASDAPPSSSHSQTIAESFQSHSPTLDGQTEKSTAAELFHEHNSNLSDSTEQTDSGATEQNKCVECSRTFLRSYHLKRHQRTIHSKERPYCCSHCGRCFSQATGLKRHQQTHQGKKNLGTDSQPAEKEGVPMAIYPCTECSFSFVAKLNLYKHLKRHHHEQYLKVVENRSINAETPVQVEEIIDKNDPPYEPPTRNRKSALSPNKRKGLLKKGPSGRPRGRPPKNKTTPKPVRNKAQEQNQNMSITSEQATADLEGSAESQKAQEVQELPTSSHICGECLRTFSHLHLLKSHECIQQGDGPHGCSLCDLYFNRLCNLRRHERNIHAKEKPYCCTLCLKSFTQLSGLKRHQESHSRLSAQRQTATLADATIHACSHCPFSFTGERYLHKHIRRHHPEMTTKYISLSESTVSSKEHSCSQCSKTFRTIRGFKNHACFRQGDQLYLCPDCGKAFGWYNSLKQHQRIHTGVKPYACTQCQKSFVHAGQLNVHMRTHTGEKPFLCAECGESFRQSGDLRRHEQKHSGVRPCQCPDCGKSFSRPQSLRAHQQLHKGTKLFPCTQCGKSFARRYHLTRHHQKMHS</sequence>
<keyword evidence="11" id="KW-0238">DNA-binding</keyword>
<evidence type="ECO:0000256" key="15">
    <source>
        <dbReference type="SAM" id="MobiDB-lite"/>
    </source>
</evidence>
<dbReference type="Gene3D" id="3.30.160.60">
    <property type="entry name" value="Classic Zinc Finger"/>
    <property type="match status" value="11"/>
</dbReference>
<feature type="domain" description="C2H2-type" evidence="16">
    <location>
        <begin position="412"/>
        <end position="439"/>
    </location>
</feature>
<dbReference type="InterPro" id="IPR044417">
    <property type="entry name" value="PRDM7_9_PR-SET"/>
</dbReference>
<feature type="domain" description="C2H2-type" evidence="16">
    <location>
        <begin position="608"/>
        <end position="635"/>
    </location>
</feature>
<dbReference type="CTD" id="56979"/>
<evidence type="ECO:0000256" key="8">
    <source>
        <dbReference type="ARBA" id="ARBA00022771"/>
    </source>
</evidence>
<keyword evidence="12" id="KW-0804">Transcription</keyword>
<evidence type="ECO:0000256" key="9">
    <source>
        <dbReference type="ARBA" id="ARBA00022833"/>
    </source>
</evidence>
<dbReference type="FunFam" id="3.30.160.60:FF:001289">
    <property type="entry name" value="Zinc finger protein 574"/>
    <property type="match status" value="1"/>
</dbReference>
<proteinExistence type="inferred from homology"/>
<dbReference type="FunFam" id="3.30.160.60:FF:000446">
    <property type="entry name" value="Zinc finger protein"/>
    <property type="match status" value="1"/>
</dbReference>
<evidence type="ECO:0000256" key="11">
    <source>
        <dbReference type="ARBA" id="ARBA00023125"/>
    </source>
</evidence>
<dbReference type="InterPro" id="IPR036236">
    <property type="entry name" value="Znf_C2H2_sf"/>
</dbReference>
<feature type="domain" description="SET" evidence="17">
    <location>
        <begin position="84"/>
        <end position="198"/>
    </location>
</feature>
<feature type="domain" description="C2H2-type" evidence="16">
    <location>
        <begin position="230"/>
        <end position="258"/>
    </location>
</feature>
<evidence type="ECO:0000313" key="20">
    <source>
        <dbReference type="Proteomes" id="UP000694621"/>
    </source>
</evidence>
<reference evidence="18 21" key="1">
    <citation type="submission" date="2021-07" db="EMBL/GenBank/DDBJ databases">
        <authorList>
            <person name="Imarazene B."/>
            <person name="Zahm M."/>
            <person name="Klopp C."/>
            <person name="Cabau C."/>
            <person name="Beille S."/>
            <person name="Jouanno E."/>
            <person name="Castinel A."/>
            <person name="Lluch J."/>
            <person name="Gil L."/>
            <person name="Kuchtly C."/>
            <person name="Lopez Roques C."/>
            <person name="Donnadieu C."/>
            <person name="Parrinello H."/>
            <person name="Journot L."/>
            <person name="Du K."/>
            <person name="Schartl M."/>
            <person name="Retaux S."/>
            <person name="Guiguen Y."/>
        </authorList>
    </citation>
    <scope>NUCLEOTIDE SEQUENCE [LARGE SCALE GENOMIC DNA]</scope>
    <source>
        <strain evidence="18">Pach_M1</strain>
        <tissue evidence="18">Testis</tissue>
    </source>
</reference>
<protein>
    <submittedName>
        <fullName evidence="18 19">Histone-lysine N-methyltransferase PRDM9-like</fullName>
    </submittedName>
</protein>
<dbReference type="GO" id="GO:0008270">
    <property type="term" value="F:zinc ion binding"/>
    <property type="evidence" value="ECO:0007669"/>
    <property type="project" value="UniProtKB-KW"/>
</dbReference>
<feature type="region of interest" description="Disordered" evidence="15">
    <location>
        <begin position="281"/>
        <end position="310"/>
    </location>
</feature>
<dbReference type="Proteomes" id="UP000694621">
    <property type="component" value="Unplaced"/>
</dbReference>
<dbReference type="PROSITE" id="PS50157">
    <property type="entry name" value="ZINC_FINGER_C2H2_2"/>
    <property type="match status" value="13"/>
</dbReference>
<dbReference type="FunFam" id="3.30.160.60:FF:000100">
    <property type="entry name" value="Zinc finger 45-like"/>
    <property type="match status" value="1"/>
</dbReference>
<reference evidence="19" key="2">
    <citation type="submission" date="2025-05" db="UniProtKB">
        <authorList>
            <consortium name="Ensembl"/>
        </authorList>
    </citation>
    <scope>IDENTIFICATION</scope>
</reference>
<keyword evidence="3" id="KW-0489">Methyltransferase</keyword>
<dbReference type="GeneID" id="103033426"/>
<keyword evidence="9" id="KW-0862">Zinc</keyword>
<keyword evidence="8 14" id="KW-0863">Zinc-finger</keyword>
<feature type="domain" description="C2H2-type" evidence="16">
    <location>
        <begin position="367"/>
        <end position="394"/>
    </location>
</feature>
<dbReference type="InterPro" id="IPR013087">
    <property type="entry name" value="Znf_C2H2_type"/>
</dbReference>
<dbReference type="InterPro" id="IPR046341">
    <property type="entry name" value="SET_dom_sf"/>
</dbReference>
<dbReference type="FunFam" id="3.30.160.60:FF:000213">
    <property type="entry name" value="Zinc finger protein 624"/>
    <property type="match status" value="1"/>
</dbReference>
<evidence type="ECO:0000256" key="1">
    <source>
        <dbReference type="ARBA" id="ARBA00004123"/>
    </source>
</evidence>
<dbReference type="FunFam" id="3.30.160.60:FF:000038">
    <property type="entry name" value="Zinc finger protein 624"/>
    <property type="match status" value="1"/>
</dbReference>
<dbReference type="InterPro" id="IPR001214">
    <property type="entry name" value="SET_dom"/>
</dbReference>
<evidence type="ECO:0000256" key="6">
    <source>
        <dbReference type="ARBA" id="ARBA00022723"/>
    </source>
</evidence>
<feature type="domain" description="C2H2-type" evidence="16">
    <location>
        <begin position="579"/>
        <end position="607"/>
    </location>
</feature>
<feature type="domain" description="C2H2-type" evidence="16">
    <location>
        <begin position="747"/>
        <end position="774"/>
    </location>
</feature>
<feature type="compositionally biased region" description="Polar residues" evidence="15">
    <location>
        <begin position="283"/>
        <end position="310"/>
    </location>
</feature>
<feature type="domain" description="C2H2-type" evidence="16">
    <location>
        <begin position="648"/>
        <end position="675"/>
    </location>
</feature>
<evidence type="ECO:0000256" key="4">
    <source>
        <dbReference type="ARBA" id="ARBA00022679"/>
    </source>
</evidence>
<evidence type="ECO:0000256" key="12">
    <source>
        <dbReference type="ARBA" id="ARBA00023163"/>
    </source>
</evidence>
<feature type="region of interest" description="Disordered" evidence="15">
    <location>
        <begin position="454"/>
        <end position="520"/>
    </location>
</feature>
<dbReference type="Proteomes" id="UP000752171">
    <property type="component" value="Unassembled WGS sequence"/>
</dbReference>
<feature type="domain" description="C2H2-type" evidence="16">
    <location>
        <begin position="775"/>
        <end position="802"/>
    </location>
</feature>
<keyword evidence="10" id="KW-0805">Transcription regulation</keyword>
<evidence type="ECO:0000256" key="3">
    <source>
        <dbReference type="ARBA" id="ARBA00022603"/>
    </source>
</evidence>
<evidence type="ECO:0000259" key="17">
    <source>
        <dbReference type="PROSITE" id="PS50280"/>
    </source>
</evidence>
<evidence type="ECO:0000256" key="2">
    <source>
        <dbReference type="ARBA" id="ARBA00006991"/>
    </source>
</evidence>
<comment type="subcellular location">
    <subcellularLocation>
        <location evidence="1">Nucleus</location>
    </subcellularLocation>
</comment>
<evidence type="ECO:0000256" key="13">
    <source>
        <dbReference type="ARBA" id="ARBA00023242"/>
    </source>
</evidence>
<evidence type="ECO:0000313" key="21">
    <source>
        <dbReference type="Proteomes" id="UP000752171"/>
    </source>
</evidence>
<feature type="domain" description="C2H2-type" evidence="16">
    <location>
        <begin position="719"/>
        <end position="746"/>
    </location>
</feature>
<evidence type="ECO:0000256" key="14">
    <source>
        <dbReference type="PROSITE-ProRule" id="PRU00042"/>
    </source>
</evidence>
<feature type="domain" description="C2H2-type" evidence="16">
    <location>
        <begin position="338"/>
        <end position="366"/>
    </location>
</feature>
<dbReference type="AlphaFoldDB" id="A0A8B9JXS5"/>
<evidence type="ECO:0000313" key="18">
    <source>
        <dbReference type="EMBL" id="KAG9267342.1"/>
    </source>
</evidence>
<dbReference type="PROSITE" id="PS00028">
    <property type="entry name" value="ZINC_FINGER_C2H2_1"/>
    <property type="match status" value="12"/>
</dbReference>
<dbReference type="CDD" id="cd19193">
    <property type="entry name" value="PR-SET_PRDM7_9"/>
    <property type="match status" value="1"/>
</dbReference>
<dbReference type="GO" id="GO:0032259">
    <property type="term" value="P:methylation"/>
    <property type="evidence" value="ECO:0007669"/>
    <property type="project" value="UniProtKB-KW"/>
</dbReference>
<dbReference type="PROSITE" id="PS50280">
    <property type="entry name" value="SET"/>
    <property type="match status" value="1"/>
</dbReference>
<feature type="domain" description="C2H2-type" evidence="16">
    <location>
        <begin position="831"/>
        <end position="855"/>
    </location>
</feature>
<organism evidence="19 20">
    <name type="scientific">Astyanax mexicanus</name>
    <name type="common">Blind cave fish</name>
    <name type="synonym">Astyanax fasciatus mexicanus</name>
    <dbReference type="NCBI Taxonomy" id="7994"/>
    <lineage>
        <taxon>Eukaryota</taxon>
        <taxon>Metazoa</taxon>
        <taxon>Chordata</taxon>
        <taxon>Craniata</taxon>
        <taxon>Vertebrata</taxon>
        <taxon>Euteleostomi</taxon>
        <taxon>Actinopterygii</taxon>
        <taxon>Neopterygii</taxon>
        <taxon>Teleostei</taxon>
        <taxon>Ostariophysi</taxon>
        <taxon>Characiformes</taxon>
        <taxon>Characoidei</taxon>
        <taxon>Acestrorhamphidae</taxon>
        <taxon>Acestrorhamphinae</taxon>
        <taxon>Astyanax</taxon>
    </lineage>
</organism>
<dbReference type="Gene3D" id="2.170.270.10">
    <property type="entry name" value="SET domain"/>
    <property type="match status" value="1"/>
</dbReference>
<feature type="domain" description="C2H2-type" evidence="16">
    <location>
        <begin position="803"/>
        <end position="830"/>
    </location>
</feature>
<feature type="domain" description="C2H2-type" evidence="16">
    <location>
        <begin position="551"/>
        <end position="578"/>
    </location>
</feature>
<dbReference type="FunFam" id="3.30.160.60:FF:002343">
    <property type="entry name" value="Zinc finger protein 33A"/>
    <property type="match status" value="2"/>
</dbReference>
<accession>A0A8B9JXS5</accession>
<dbReference type="SUPFAM" id="SSF57667">
    <property type="entry name" value="beta-beta-alpha zinc fingers"/>
    <property type="match status" value="5"/>
</dbReference>